<dbReference type="PANTHER" id="PTHR11579">
    <property type="entry name" value="PROTEIN-L-ISOASPARTATE O-METHYLTRANSFERASE"/>
    <property type="match status" value="1"/>
</dbReference>
<dbReference type="SUPFAM" id="SSF53335">
    <property type="entry name" value="S-adenosyl-L-methionine-dependent methyltransferases"/>
    <property type="match status" value="1"/>
</dbReference>
<evidence type="ECO:0000256" key="5">
    <source>
        <dbReference type="ARBA" id="ARBA00022490"/>
    </source>
</evidence>
<proteinExistence type="inferred from homology"/>
<name>A0A318MDT6_9PSEU</name>
<evidence type="ECO:0000313" key="12">
    <source>
        <dbReference type="EMBL" id="PXY37250.1"/>
    </source>
</evidence>
<evidence type="ECO:0000256" key="9">
    <source>
        <dbReference type="ARBA" id="ARBA00030757"/>
    </source>
</evidence>
<dbReference type="InterPro" id="IPR027573">
    <property type="entry name" value="Methyltran_FxLD"/>
</dbReference>
<keyword evidence="8" id="KW-0949">S-adenosyl-L-methionine</keyword>
<keyword evidence="6 12" id="KW-0489">Methyltransferase</keyword>
<evidence type="ECO:0000256" key="6">
    <source>
        <dbReference type="ARBA" id="ARBA00022603"/>
    </source>
</evidence>
<sequence>MVNTLRHDDANAAEFRDGLVETLLEKKMITSPLVERAFRTVPRHLFVAEGTPLDVTYSVDNSVAIKRGPDGVIISSTSAAYIQARMIEQAELAEGMSVLEIGSGGYNAALLAEVVGPEGRVVSVDIDPEVTDRARELLDATGYGNRVTVVQADAENPLPGLDEPFDAILVTVGAWDLAPAWLEHLSANGRIVVPLRMNGITRAIAFRRQGDHLVSTSAEVAGFVPMQGAGAYDERVFLLPDRNGHHVKLRFEGEVPQDMSLLDGVLATERTEVWSGVTIKHGVSFADLHLWFAAFLPGFCKLAVDEGTDMAAERKGWFPFGVVRGGSFAYLAVRPVPEGGGVEFGARAYGVHGEDAAAAMVEQIQAWDRQGRDREPVFAYWPEGSRRPEFGNSTAVLVKTHGLATISWSPTADAADDQGALHNPER</sequence>
<evidence type="ECO:0000256" key="2">
    <source>
        <dbReference type="ARBA" id="ARBA00005369"/>
    </source>
</evidence>
<dbReference type="NCBIfam" id="TIGR04364">
    <property type="entry name" value="methyltran_FxLD"/>
    <property type="match status" value="1"/>
</dbReference>
<dbReference type="Gene3D" id="3.40.50.150">
    <property type="entry name" value="Vaccinia Virus protein VP39"/>
    <property type="match status" value="1"/>
</dbReference>
<dbReference type="PANTHER" id="PTHR11579:SF0">
    <property type="entry name" value="PROTEIN-L-ISOASPARTATE(D-ASPARTATE) O-METHYLTRANSFERASE"/>
    <property type="match status" value="1"/>
</dbReference>
<evidence type="ECO:0000256" key="11">
    <source>
        <dbReference type="ARBA" id="ARBA00031350"/>
    </source>
</evidence>
<organism evidence="12 13">
    <name type="scientific">Prauserella flavalba</name>
    <dbReference type="NCBI Taxonomy" id="1477506"/>
    <lineage>
        <taxon>Bacteria</taxon>
        <taxon>Bacillati</taxon>
        <taxon>Actinomycetota</taxon>
        <taxon>Actinomycetes</taxon>
        <taxon>Pseudonocardiales</taxon>
        <taxon>Pseudonocardiaceae</taxon>
        <taxon>Prauserella</taxon>
    </lineage>
</organism>
<keyword evidence="13" id="KW-1185">Reference proteome</keyword>
<protein>
    <recommendedName>
        <fullName evidence="4">Protein-L-isoaspartate O-methyltransferase</fullName>
        <ecNumber evidence="3">2.1.1.77</ecNumber>
    </recommendedName>
    <alternativeName>
        <fullName evidence="11">L-isoaspartyl protein carboxyl methyltransferase</fullName>
    </alternativeName>
    <alternativeName>
        <fullName evidence="9">Protein L-isoaspartyl methyltransferase</fullName>
    </alternativeName>
    <alternativeName>
        <fullName evidence="10">Protein-beta-aspartate methyltransferase</fullName>
    </alternativeName>
</protein>
<dbReference type="GO" id="GO:0004719">
    <property type="term" value="F:protein-L-isoaspartate (D-aspartate) O-methyltransferase activity"/>
    <property type="evidence" value="ECO:0007669"/>
    <property type="project" value="UniProtKB-EC"/>
</dbReference>
<keyword evidence="7 12" id="KW-0808">Transferase</keyword>
<dbReference type="CDD" id="cd02440">
    <property type="entry name" value="AdoMet_MTases"/>
    <property type="match status" value="1"/>
</dbReference>
<evidence type="ECO:0000256" key="8">
    <source>
        <dbReference type="ARBA" id="ARBA00022691"/>
    </source>
</evidence>
<reference evidence="12 13" key="1">
    <citation type="submission" date="2016-07" db="EMBL/GenBank/DDBJ databases">
        <title>Draft genome sequence of Prauserella sp. YIM 121212, isolated from alkaline soil.</title>
        <authorList>
            <person name="Ruckert C."/>
            <person name="Albersmeier A."/>
            <person name="Jiang C.-L."/>
            <person name="Jiang Y."/>
            <person name="Kalinowski J."/>
            <person name="Schneider O."/>
            <person name="Winkler A."/>
            <person name="Zotchev S.B."/>
        </authorList>
    </citation>
    <scope>NUCLEOTIDE SEQUENCE [LARGE SCALE GENOMIC DNA]</scope>
    <source>
        <strain evidence="12 13">YIM 121212</strain>
    </source>
</reference>
<dbReference type="OrthoDB" id="4035289at2"/>
<dbReference type="GO" id="GO:0005737">
    <property type="term" value="C:cytoplasm"/>
    <property type="evidence" value="ECO:0007669"/>
    <property type="project" value="UniProtKB-SubCell"/>
</dbReference>
<dbReference type="GO" id="GO:0032259">
    <property type="term" value="P:methylation"/>
    <property type="evidence" value="ECO:0007669"/>
    <property type="project" value="UniProtKB-KW"/>
</dbReference>
<dbReference type="EMBL" id="MASU01000004">
    <property type="protein sequence ID" value="PXY37250.1"/>
    <property type="molecule type" value="Genomic_DNA"/>
</dbReference>
<accession>A0A318MDT6</accession>
<dbReference type="InterPro" id="IPR029063">
    <property type="entry name" value="SAM-dependent_MTases_sf"/>
</dbReference>
<comment type="caution">
    <text evidence="12">The sequence shown here is derived from an EMBL/GenBank/DDBJ whole genome shotgun (WGS) entry which is preliminary data.</text>
</comment>
<dbReference type="EC" id="2.1.1.77" evidence="3"/>
<gene>
    <name evidence="12" type="ORF">BA062_07115</name>
</gene>
<dbReference type="AlphaFoldDB" id="A0A318MDT6"/>
<dbReference type="Proteomes" id="UP000247892">
    <property type="component" value="Unassembled WGS sequence"/>
</dbReference>
<evidence type="ECO:0000256" key="10">
    <source>
        <dbReference type="ARBA" id="ARBA00031323"/>
    </source>
</evidence>
<dbReference type="Pfam" id="PF01135">
    <property type="entry name" value="PCMT"/>
    <property type="match status" value="1"/>
</dbReference>
<dbReference type="InterPro" id="IPR000682">
    <property type="entry name" value="PCMT"/>
</dbReference>
<evidence type="ECO:0000256" key="1">
    <source>
        <dbReference type="ARBA" id="ARBA00004496"/>
    </source>
</evidence>
<keyword evidence="5" id="KW-0963">Cytoplasm</keyword>
<evidence type="ECO:0000256" key="7">
    <source>
        <dbReference type="ARBA" id="ARBA00022679"/>
    </source>
</evidence>
<evidence type="ECO:0000256" key="4">
    <source>
        <dbReference type="ARBA" id="ARBA00013346"/>
    </source>
</evidence>
<comment type="subcellular location">
    <subcellularLocation>
        <location evidence="1">Cytoplasm</location>
    </subcellularLocation>
</comment>
<evidence type="ECO:0000313" key="13">
    <source>
        <dbReference type="Proteomes" id="UP000247892"/>
    </source>
</evidence>
<comment type="similarity">
    <text evidence="2">Belongs to the methyltransferase superfamily. L-isoaspartyl/D-aspartyl protein methyltransferase family.</text>
</comment>
<evidence type="ECO:0000256" key="3">
    <source>
        <dbReference type="ARBA" id="ARBA00011890"/>
    </source>
</evidence>